<protein>
    <submittedName>
        <fullName evidence="1">Uncharacterized protein</fullName>
    </submittedName>
</protein>
<comment type="caution">
    <text evidence="1">The sequence shown here is derived from an EMBL/GenBank/DDBJ whole genome shotgun (WGS) entry which is preliminary data.</text>
</comment>
<dbReference type="PANTHER" id="PTHR21027">
    <property type="entry name" value="TRNA-SPLICING ENDONUCLEASE SUBUNIT SEN54"/>
    <property type="match status" value="1"/>
</dbReference>
<dbReference type="AlphaFoldDB" id="A0ABD3LU00"/>
<name>A0ABD3LU00_EUCGL</name>
<evidence type="ECO:0000313" key="1">
    <source>
        <dbReference type="EMBL" id="KAL3755253.1"/>
    </source>
</evidence>
<proteinExistence type="predicted"/>
<dbReference type="Proteomes" id="UP001634007">
    <property type="component" value="Unassembled WGS sequence"/>
</dbReference>
<reference evidence="1 2" key="1">
    <citation type="submission" date="2024-11" db="EMBL/GenBank/DDBJ databases">
        <title>Chromosome-level genome assembly of Eucalyptus globulus Labill. provides insights into its genome evolution.</title>
        <authorList>
            <person name="Li X."/>
        </authorList>
    </citation>
    <scope>NUCLEOTIDE SEQUENCE [LARGE SCALE GENOMIC DNA]</scope>
    <source>
        <strain evidence="1">CL2024</strain>
        <tissue evidence="1">Fresh tender leaves</tissue>
    </source>
</reference>
<organism evidence="1 2">
    <name type="scientific">Eucalyptus globulus</name>
    <name type="common">Tasmanian blue gum</name>
    <dbReference type="NCBI Taxonomy" id="34317"/>
    <lineage>
        <taxon>Eukaryota</taxon>
        <taxon>Viridiplantae</taxon>
        <taxon>Streptophyta</taxon>
        <taxon>Embryophyta</taxon>
        <taxon>Tracheophyta</taxon>
        <taxon>Spermatophyta</taxon>
        <taxon>Magnoliopsida</taxon>
        <taxon>eudicotyledons</taxon>
        <taxon>Gunneridae</taxon>
        <taxon>Pentapetalae</taxon>
        <taxon>rosids</taxon>
        <taxon>malvids</taxon>
        <taxon>Myrtales</taxon>
        <taxon>Myrtaceae</taxon>
        <taxon>Myrtoideae</taxon>
        <taxon>Eucalypteae</taxon>
        <taxon>Eucalyptus</taxon>
    </lineage>
</organism>
<dbReference type="EMBL" id="JBJKBG010000001">
    <property type="protein sequence ID" value="KAL3755253.1"/>
    <property type="molecule type" value="Genomic_DNA"/>
</dbReference>
<keyword evidence="2" id="KW-1185">Reference proteome</keyword>
<gene>
    <name evidence="1" type="ORF">ACJRO7_002322</name>
</gene>
<dbReference type="InterPro" id="IPR024337">
    <property type="entry name" value="tRNA_splic_suSen54"/>
</dbReference>
<accession>A0ABD3LU00</accession>
<evidence type="ECO:0000313" key="2">
    <source>
        <dbReference type="Proteomes" id="UP001634007"/>
    </source>
</evidence>
<dbReference type="PANTHER" id="PTHR21027:SF1">
    <property type="entry name" value="TRNA-SPLICING ENDONUCLEASE SUBUNIT SEN54"/>
    <property type="match status" value="1"/>
</dbReference>
<sequence length="109" mass="12225">MEQDLKDEEEYNYISNSGHIKGRLSCSLGMDLNELKLVFDVYLPNGKFRKSSPGDPSYVLSLTRGQPPSKMEIEAIERQCGGIPLKFCLVEHGPVSFYSFSIVELPVLP</sequence>